<dbReference type="AlphaFoldDB" id="A0A0M4SWC8"/>
<dbReference type="PATRIC" id="fig|224013.5.peg.2244"/>
<feature type="domain" description="DUF2281" evidence="1">
    <location>
        <begin position="7"/>
        <end position="39"/>
    </location>
</feature>
<evidence type="ECO:0000313" key="3">
    <source>
        <dbReference type="Proteomes" id="UP000062645"/>
    </source>
</evidence>
<dbReference type="RefSeq" id="WP_062291268.1">
    <property type="nucleotide sequence ID" value="NZ_CP012036.1"/>
</dbReference>
<accession>A0A0M4SWC8</accession>
<keyword evidence="3" id="KW-1185">Reference proteome</keyword>
<dbReference type="Proteomes" id="UP000062645">
    <property type="component" value="Chromosome"/>
</dbReference>
<dbReference type="EMBL" id="CP012036">
    <property type="protein sequence ID" value="ALF52996.1"/>
    <property type="molecule type" value="Genomic_DNA"/>
</dbReference>
<proteinExistence type="predicted"/>
<organism evidence="2 3">
    <name type="scientific">Nostoc piscinale CENA21</name>
    <dbReference type="NCBI Taxonomy" id="224013"/>
    <lineage>
        <taxon>Bacteria</taxon>
        <taxon>Bacillati</taxon>
        <taxon>Cyanobacteriota</taxon>
        <taxon>Cyanophyceae</taxon>
        <taxon>Nostocales</taxon>
        <taxon>Nostocaceae</taxon>
        <taxon>Nostoc</taxon>
    </lineage>
</organism>
<dbReference type="KEGG" id="npz:ACX27_09260"/>
<evidence type="ECO:0000313" key="2">
    <source>
        <dbReference type="EMBL" id="ALF52996.1"/>
    </source>
</evidence>
<reference evidence="2 3" key="2">
    <citation type="journal article" date="2016" name="Genome Announc.">
        <title>Draft Genome Sequence of the N2-Fixing Cyanobacterium Nostoc piscinale CENA21, Isolated from the Brazilian Amazon Floodplain.</title>
        <authorList>
            <person name="Leao T."/>
            <person name="Guimaraes P.I."/>
            <person name="de Melo A.G."/>
            <person name="Ramos R.T."/>
            <person name="Leao P.N."/>
            <person name="Silva A."/>
            <person name="Fiore M.F."/>
            <person name="Schneider M.P."/>
        </authorList>
    </citation>
    <scope>NUCLEOTIDE SEQUENCE [LARGE SCALE GENOMIC DNA]</scope>
    <source>
        <strain evidence="2 3">CENA21</strain>
    </source>
</reference>
<evidence type="ECO:0000259" key="1">
    <source>
        <dbReference type="Pfam" id="PF10047"/>
    </source>
</evidence>
<sequence length="90" mass="10308">MTIKEQINQELAKLPEPLLQEILDFIQFLQSKHQPENISANNPVSQPLTAEHNCTSSTAEDLLEFVGSWEGSDIRECLQLVHESRMQLEF</sequence>
<protein>
    <recommendedName>
        <fullName evidence="1">DUF2281 domain-containing protein</fullName>
    </recommendedName>
</protein>
<name>A0A0M4SWC8_9NOSO</name>
<dbReference type="Pfam" id="PF10047">
    <property type="entry name" value="DUF2281"/>
    <property type="match status" value="1"/>
</dbReference>
<gene>
    <name evidence="2" type="ORF">ACX27_09260</name>
</gene>
<reference evidence="3" key="1">
    <citation type="submission" date="2015-07" db="EMBL/GenBank/DDBJ databases">
        <title>Genome Of Nitrogen-Fixing Cyanobacterium Nostoc piscinale CENA21 From Solimoes/Amazon River Floodplain Sediments And Comparative Genomics To Uncover Biosynthetic Natural Products Potential.</title>
        <authorList>
            <person name="Leao T.F."/>
            <person name="Leao P.N."/>
            <person name="Guimaraes P.I."/>
            <person name="de Melo A.G.C."/>
            <person name="Ramos R.T.J."/>
            <person name="Silva A."/>
            <person name="Fiore M.F."/>
            <person name="Schneider M.P.C."/>
        </authorList>
    </citation>
    <scope>NUCLEOTIDE SEQUENCE [LARGE SCALE GENOMIC DNA]</scope>
    <source>
        <strain evidence="3">CENA21</strain>
    </source>
</reference>
<dbReference type="OrthoDB" id="532875at2"/>
<dbReference type="InterPro" id="IPR018739">
    <property type="entry name" value="DUF2281"/>
</dbReference>